<dbReference type="GO" id="GO:0008289">
    <property type="term" value="F:lipid binding"/>
    <property type="evidence" value="ECO:0007669"/>
    <property type="project" value="TreeGrafter"/>
</dbReference>
<dbReference type="GO" id="GO:0006897">
    <property type="term" value="P:endocytosis"/>
    <property type="evidence" value="ECO:0007669"/>
    <property type="project" value="TreeGrafter"/>
</dbReference>
<name>A0A1B9GNH0_9TREE</name>
<evidence type="ECO:0000256" key="1">
    <source>
        <dbReference type="SAM" id="Coils"/>
    </source>
</evidence>
<dbReference type="AlphaFoldDB" id="A0A1B9GNH0"/>
<feature type="coiled-coil region" evidence="1">
    <location>
        <begin position="209"/>
        <end position="236"/>
    </location>
</feature>
<feature type="region of interest" description="Disordered" evidence="2">
    <location>
        <begin position="356"/>
        <end position="475"/>
    </location>
</feature>
<feature type="compositionally biased region" description="Basic residues" evidence="2">
    <location>
        <begin position="436"/>
        <end position="445"/>
    </location>
</feature>
<dbReference type="GO" id="GO:0070941">
    <property type="term" value="P:eisosome assembly"/>
    <property type="evidence" value="ECO:0007669"/>
    <property type="project" value="TreeGrafter"/>
</dbReference>
<sequence length="746" mass="79431">MSLRGASGKFSLSNFTRKASGTGPASTNPNNHPSEPNSPTRGNGAYTDDDSPVRDTHGGGGGGGGGVAFDGLGKKLKGSFAHQSLLPGLGNKDMRALQDIITTEKGVLQMSEKLAIDTQKAASALPAYGIQEGPDLQDILTQSSTLLGQLTTALNVFASHQANMRSCYKRIREREELLMELRSRRRSTGQKADTAERKLAKMGPENKQLPQQTELLERLRTEMRNMDQDIVTEETKIGDFKRQVIKEALSLKFGGLEELGEKMCIIGELGKLLLEEVPLEETPVGYGRAPYTGYEKTENAVNEATRCLSTVQFSAGNTAPKPPGLPEPPFGQALGAPSIPREEHNIAAAEEYANYPGNVASPDTKGKGREFSLDTADPYGGITHNPYGEHDPNSQHRGGQPGGQSHPYSDFGGTREQGEVMFQGPDDHHDESGKAPHGHGTHHAHFAPVPEVVTDNSGPSGTKEVDNAEAGGAHDYEYEQQKTIDAEEAWKKLDAEEQAWKEQAAKEEQEAFTAPADGPPVLPNPHSPDEAQPGGQQLKSPWEPLNVKRGNTPEPYTSQNNVSPPPPPLPPAPSGAPTGLAPALPLGEPILTNVDRSSPSVPSNDIVASPTHLQMPTRPAFTPGTSEFYTPTEIPDRAELFGGPRPGTPPATGGKISAAAFRRGTKPRGSLEPEESSDSNGNSETSSKMIRRLPVPPPNVQAAGIALPASPAPTTSGPGGNPYDSSFPGARNEHSPPPGYHDDSLR</sequence>
<protein>
    <recommendedName>
        <fullName evidence="5">Eisosome component PIL1-domain-containing protein</fullName>
    </recommendedName>
</protein>
<accession>A0A1B9GNH0</accession>
<keyword evidence="4" id="KW-1185">Reference proteome</keyword>
<feature type="compositionally biased region" description="Pro residues" evidence="2">
    <location>
        <begin position="517"/>
        <end position="526"/>
    </location>
</feature>
<feature type="compositionally biased region" description="Basic and acidic residues" evidence="2">
    <location>
        <begin position="495"/>
        <end position="509"/>
    </location>
</feature>
<evidence type="ECO:0000313" key="4">
    <source>
        <dbReference type="Proteomes" id="UP000092666"/>
    </source>
</evidence>
<feature type="compositionally biased region" description="Low complexity" evidence="2">
    <location>
        <begin position="26"/>
        <end position="39"/>
    </location>
</feature>
<feature type="region of interest" description="Disordered" evidence="2">
    <location>
        <begin position="1"/>
        <end position="66"/>
    </location>
</feature>
<dbReference type="GO" id="GO:0005886">
    <property type="term" value="C:plasma membrane"/>
    <property type="evidence" value="ECO:0007669"/>
    <property type="project" value="TreeGrafter"/>
</dbReference>
<dbReference type="PANTHER" id="PTHR31962:SF6">
    <property type="entry name" value="EISOSOME COMPONENT PIL1-DOMAIN-CONTAINING PROTEIN"/>
    <property type="match status" value="1"/>
</dbReference>
<dbReference type="InterPro" id="IPR028245">
    <property type="entry name" value="PIL1/LSP1"/>
</dbReference>
<feature type="compositionally biased region" description="Low complexity" evidence="2">
    <location>
        <begin position="575"/>
        <end position="589"/>
    </location>
</feature>
<dbReference type="Proteomes" id="UP000092666">
    <property type="component" value="Unassembled WGS sequence"/>
</dbReference>
<feature type="compositionally biased region" description="Polar residues" evidence="2">
    <location>
        <begin position="10"/>
        <end position="25"/>
    </location>
</feature>
<organism evidence="3 4">
    <name type="scientific">Kwoniella heveanensis BCC8398</name>
    <dbReference type="NCBI Taxonomy" id="1296120"/>
    <lineage>
        <taxon>Eukaryota</taxon>
        <taxon>Fungi</taxon>
        <taxon>Dikarya</taxon>
        <taxon>Basidiomycota</taxon>
        <taxon>Agaricomycotina</taxon>
        <taxon>Tremellomycetes</taxon>
        <taxon>Tremellales</taxon>
        <taxon>Cryptococcaceae</taxon>
        <taxon>Kwoniella</taxon>
    </lineage>
</organism>
<dbReference type="FunFam" id="1.20.1270.60:FF:000096">
    <property type="entry name" value="Unplaced genomic scaffold supercont2.2, whole genome shotgun sequence"/>
    <property type="match status" value="1"/>
</dbReference>
<reference evidence="4" key="2">
    <citation type="submission" date="2013-12" db="EMBL/GenBank/DDBJ databases">
        <title>Evolution of pathogenesis and genome organization in the Tremellales.</title>
        <authorList>
            <person name="Cuomo C."/>
            <person name="Litvintseva A."/>
            <person name="Heitman J."/>
            <person name="Chen Y."/>
            <person name="Sun S."/>
            <person name="Springer D."/>
            <person name="Dromer F."/>
            <person name="Young S."/>
            <person name="Zeng Q."/>
            <person name="Chapman S."/>
            <person name="Gujja S."/>
            <person name="Saif S."/>
            <person name="Birren B."/>
        </authorList>
    </citation>
    <scope>NUCLEOTIDE SEQUENCE [LARGE SCALE GENOMIC DNA]</scope>
    <source>
        <strain evidence="4">BCC8398</strain>
    </source>
</reference>
<dbReference type="EMBL" id="KV700129">
    <property type="protein sequence ID" value="OCF32639.1"/>
    <property type="molecule type" value="Genomic_DNA"/>
</dbReference>
<keyword evidence="1" id="KW-0175">Coiled coil</keyword>
<dbReference type="InterPro" id="IPR027267">
    <property type="entry name" value="AH/BAR_dom_sf"/>
</dbReference>
<feature type="compositionally biased region" description="Polar residues" evidence="2">
    <location>
        <begin position="594"/>
        <end position="603"/>
    </location>
</feature>
<feature type="region of interest" description="Disordered" evidence="2">
    <location>
        <begin position="495"/>
        <end position="746"/>
    </location>
</feature>
<dbReference type="GO" id="GO:0036286">
    <property type="term" value="C:eisosome filament"/>
    <property type="evidence" value="ECO:0007669"/>
    <property type="project" value="TreeGrafter"/>
</dbReference>
<evidence type="ECO:0000256" key="2">
    <source>
        <dbReference type="SAM" id="MobiDB-lite"/>
    </source>
</evidence>
<feature type="compositionally biased region" description="Pro residues" evidence="2">
    <location>
        <begin position="563"/>
        <end position="574"/>
    </location>
</feature>
<evidence type="ECO:0000313" key="3">
    <source>
        <dbReference type="EMBL" id="OCF32639.1"/>
    </source>
</evidence>
<gene>
    <name evidence="3" type="ORF">I316_05560</name>
</gene>
<evidence type="ECO:0008006" key="5">
    <source>
        <dbReference type="Google" id="ProtNLM"/>
    </source>
</evidence>
<dbReference type="Gene3D" id="1.20.1270.60">
    <property type="entry name" value="Arfaptin homology (AH) domain/BAR domain"/>
    <property type="match status" value="1"/>
</dbReference>
<dbReference type="OrthoDB" id="5599269at2759"/>
<reference evidence="3 4" key="1">
    <citation type="submission" date="2013-07" db="EMBL/GenBank/DDBJ databases">
        <title>The Genome Sequence of Cryptococcus heveanensis BCC8398.</title>
        <authorList>
            <consortium name="The Broad Institute Genome Sequencing Platform"/>
            <person name="Cuomo C."/>
            <person name="Litvintseva A."/>
            <person name="Chen Y."/>
            <person name="Heitman J."/>
            <person name="Sun S."/>
            <person name="Springer D."/>
            <person name="Dromer F."/>
            <person name="Young S.K."/>
            <person name="Zeng Q."/>
            <person name="Gargeya S."/>
            <person name="Fitzgerald M."/>
            <person name="Abouelleil A."/>
            <person name="Alvarado L."/>
            <person name="Berlin A.M."/>
            <person name="Chapman S.B."/>
            <person name="Dewar J."/>
            <person name="Goldberg J."/>
            <person name="Griggs A."/>
            <person name="Gujja S."/>
            <person name="Hansen M."/>
            <person name="Howarth C."/>
            <person name="Imamovic A."/>
            <person name="Larimer J."/>
            <person name="McCowan C."/>
            <person name="Murphy C."/>
            <person name="Pearson M."/>
            <person name="Priest M."/>
            <person name="Roberts A."/>
            <person name="Saif S."/>
            <person name="Shea T."/>
            <person name="Sykes S."/>
            <person name="Wortman J."/>
            <person name="Nusbaum C."/>
            <person name="Birren B."/>
        </authorList>
    </citation>
    <scope>NUCLEOTIDE SEQUENCE [LARGE SCALE GENOMIC DNA]</scope>
    <source>
        <strain evidence="3 4">BCC8398</strain>
    </source>
</reference>
<dbReference type="Pfam" id="PF13805">
    <property type="entry name" value="Pil1"/>
    <property type="match status" value="1"/>
</dbReference>
<dbReference type="STRING" id="1296120.A0A1B9GNH0"/>
<feature type="compositionally biased region" description="Low complexity" evidence="2">
    <location>
        <begin position="678"/>
        <end position="687"/>
    </location>
</feature>
<proteinExistence type="predicted"/>
<feature type="compositionally biased region" description="Basic and acidic residues" evidence="2">
    <location>
        <begin position="425"/>
        <end position="434"/>
    </location>
</feature>
<dbReference type="PANTHER" id="PTHR31962">
    <property type="entry name" value="SPHINGOLIPID LONG CHAIN BASE-RESPONSIVE PROTEIN PIL1"/>
    <property type="match status" value="1"/>
</dbReference>